<keyword evidence="2" id="KW-0479">Metal-binding</keyword>
<dbReference type="Pfam" id="PF07687">
    <property type="entry name" value="M20_dimer"/>
    <property type="match status" value="1"/>
</dbReference>
<dbReference type="GO" id="GO:0016787">
    <property type="term" value="F:hydrolase activity"/>
    <property type="evidence" value="ECO:0007669"/>
    <property type="project" value="UniProtKB-KW"/>
</dbReference>
<dbReference type="Proteomes" id="UP000249590">
    <property type="component" value="Unassembled WGS sequence"/>
</dbReference>
<dbReference type="PANTHER" id="PTHR43808">
    <property type="entry name" value="ACETYLORNITHINE DEACETYLASE"/>
    <property type="match status" value="1"/>
</dbReference>
<dbReference type="InterPro" id="IPR050072">
    <property type="entry name" value="Peptidase_M20A"/>
</dbReference>
<dbReference type="PANTHER" id="PTHR43808:SF17">
    <property type="entry name" value="PEPTIDASE M20"/>
    <property type="match status" value="1"/>
</dbReference>
<evidence type="ECO:0000313" key="7">
    <source>
        <dbReference type="Proteomes" id="UP000249590"/>
    </source>
</evidence>
<comment type="caution">
    <text evidence="6">The sequence shown here is derived from an EMBL/GenBank/DDBJ whole genome shotgun (WGS) entry which is preliminary data.</text>
</comment>
<evidence type="ECO:0000256" key="3">
    <source>
        <dbReference type="ARBA" id="ARBA00022801"/>
    </source>
</evidence>
<dbReference type="InterPro" id="IPR002933">
    <property type="entry name" value="Peptidase_M20"/>
</dbReference>
<dbReference type="InterPro" id="IPR036264">
    <property type="entry name" value="Bact_exopeptidase_dim_dom"/>
</dbReference>
<keyword evidence="7" id="KW-1185">Reference proteome</keyword>
<comment type="cofactor">
    <cofactor evidence="1">
        <name>Zn(2+)</name>
        <dbReference type="ChEBI" id="CHEBI:29105"/>
    </cofactor>
</comment>
<dbReference type="Gene3D" id="3.40.630.10">
    <property type="entry name" value="Zn peptidases"/>
    <property type="match status" value="1"/>
</dbReference>
<dbReference type="EMBL" id="QHHQ01000004">
    <property type="protein sequence ID" value="RAH99928.1"/>
    <property type="molecule type" value="Genomic_DNA"/>
</dbReference>
<protein>
    <submittedName>
        <fullName evidence="6">Peptidase M20</fullName>
    </submittedName>
</protein>
<dbReference type="SUPFAM" id="SSF53187">
    <property type="entry name" value="Zn-dependent exopeptidases"/>
    <property type="match status" value="1"/>
</dbReference>
<evidence type="ECO:0000256" key="4">
    <source>
        <dbReference type="ARBA" id="ARBA00022833"/>
    </source>
</evidence>
<dbReference type="Pfam" id="PF01546">
    <property type="entry name" value="Peptidase_M20"/>
    <property type="match status" value="1"/>
</dbReference>
<evidence type="ECO:0000256" key="1">
    <source>
        <dbReference type="ARBA" id="ARBA00001947"/>
    </source>
</evidence>
<organism evidence="6 7">
    <name type="scientific">Acuticoccus sediminis</name>
    <dbReference type="NCBI Taxonomy" id="2184697"/>
    <lineage>
        <taxon>Bacteria</taxon>
        <taxon>Pseudomonadati</taxon>
        <taxon>Pseudomonadota</taxon>
        <taxon>Alphaproteobacteria</taxon>
        <taxon>Hyphomicrobiales</taxon>
        <taxon>Amorphaceae</taxon>
        <taxon>Acuticoccus</taxon>
    </lineage>
</organism>
<dbReference type="InterPro" id="IPR011650">
    <property type="entry name" value="Peptidase_M20_dimer"/>
</dbReference>
<evidence type="ECO:0000313" key="6">
    <source>
        <dbReference type="EMBL" id="RAH99928.1"/>
    </source>
</evidence>
<gene>
    <name evidence="6" type="ORF">DLJ53_19500</name>
</gene>
<evidence type="ECO:0000256" key="2">
    <source>
        <dbReference type="ARBA" id="ARBA00022723"/>
    </source>
</evidence>
<dbReference type="SUPFAM" id="SSF55031">
    <property type="entry name" value="Bacterial exopeptidase dimerisation domain"/>
    <property type="match status" value="1"/>
</dbReference>
<dbReference type="OrthoDB" id="9776600at2"/>
<sequence length="389" mass="40389">MHRAYAAIEAGFDTFLDDLVMLTEVPAPPFGEAARGEAFKTRIAACGMDTVTVDAVGNVVALRRGTGRGKVAIAAHLDTVFPAGTDVTVRREGTRLYAPGVGDDTRGLAAILAVARALDAADVRTEADLLVVADVGEEGLGDLRGVRHLFEAGEHAGTIDAFFSFDGSDMEKLVTGGIGSLRYRIVFRGPGGHSFIDFGRVNPSNALGAVVAELARTPVPDEPRTTFSSSVLGGGSSINAIPEEVFVEVDLRSADPGPLADLDARLRRLVAQAVEEENGRARLSAGMLTAEIVPIGNRPAAPLRENGRVIDETRAAHLEFGFSPRVTASSTDANVPLALDIPSVTLGSGPGAGGVHTLGEWVDVERDGSVRALKAGLSAVLRVAGIAAG</sequence>
<keyword evidence="4" id="KW-0862">Zinc</keyword>
<proteinExistence type="predicted"/>
<dbReference type="PROSITE" id="PS00758">
    <property type="entry name" value="ARGE_DAPE_CPG2_1"/>
    <property type="match status" value="1"/>
</dbReference>
<dbReference type="GO" id="GO:0046872">
    <property type="term" value="F:metal ion binding"/>
    <property type="evidence" value="ECO:0007669"/>
    <property type="project" value="UniProtKB-KW"/>
</dbReference>
<feature type="domain" description="Peptidase M20 dimerisation" evidence="5">
    <location>
        <begin position="179"/>
        <end position="275"/>
    </location>
</feature>
<keyword evidence="3" id="KW-0378">Hydrolase</keyword>
<dbReference type="Gene3D" id="3.30.70.360">
    <property type="match status" value="1"/>
</dbReference>
<dbReference type="AlphaFoldDB" id="A0A8B2NNT5"/>
<evidence type="ECO:0000259" key="5">
    <source>
        <dbReference type="Pfam" id="PF07687"/>
    </source>
</evidence>
<dbReference type="InterPro" id="IPR001261">
    <property type="entry name" value="ArgE/DapE_CS"/>
</dbReference>
<accession>A0A8B2NNT5</accession>
<reference evidence="6 7" key="1">
    <citation type="submission" date="2018-05" db="EMBL/GenBank/DDBJ databases">
        <title>Acuticoccus sediminis sp. nov., isolated from deep-sea sediment of Indian Ocean.</title>
        <authorList>
            <person name="Liu X."/>
            <person name="Lai Q."/>
            <person name="Du Y."/>
            <person name="Sun F."/>
            <person name="Zhang X."/>
            <person name="Wang S."/>
            <person name="Shao Z."/>
        </authorList>
    </citation>
    <scope>NUCLEOTIDE SEQUENCE [LARGE SCALE GENOMIC DNA]</scope>
    <source>
        <strain evidence="6 7">PTG4-2</strain>
    </source>
</reference>
<name>A0A8B2NNT5_9HYPH</name>